<name>A0ACA9QVK5_9GLOM</name>
<keyword evidence="2" id="KW-1185">Reference proteome</keyword>
<protein>
    <submittedName>
        <fullName evidence="1">3750_t:CDS:1</fullName>
    </submittedName>
</protein>
<dbReference type="EMBL" id="CAJVPT010061773">
    <property type="protein sequence ID" value="CAG8765885.1"/>
    <property type="molecule type" value="Genomic_DNA"/>
</dbReference>
<proteinExistence type="predicted"/>
<sequence length="74" mass="8440">SKKDEDNISIKTADKLAKTQLKATTYDGYTTTNILQAYTISFLYNKDTEISDPISKAIQKMRQAALTHKWINLE</sequence>
<feature type="non-terminal residue" evidence="1">
    <location>
        <position position="74"/>
    </location>
</feature>
<evidence type="ECO:0000313" key="2">
    <source>
        <dbReference type="Proteomes" id="UP000789525"/>
    </source>
</evidence>
<reference evidence="1" key="1">
    <citation type="submission" date="2021-06" db="EMBL/GenBank/DDBJ databases">
        <authorList>
            <person name="Kallberg Y."/>
            <person name="Tangrot J."/>
            <person name="Rosling A."/>
        </authorList>
    </citation>
    <scope>NUCLEOTIDE SEQUENCE</scope>
    <source>
        <strain evidence="1">CL356</strain>
    </source>
</reference>
<evidence type="ECO:0000313" key="1">
    <source>
        <dbReference type="EMBL" id="CAG8765885.1"/>
    </source>
</evidence>
<organism evidence="1 2">
    <name type="scientific">Acaulospora colombiana</name>
    <dbReference type="NCBI Taxonomy" id="27376"/>
    <lineage>
        <taxon>Eukaryota</taxon>
        <taxon>Fungi</taxon>
        <taxon>Fungi incertae sedis</taxon>
        <taxon>Mucoromycota</taxon>
        <taxon>Glomeromycotina</taxon>
        <taxon>Glomeromycetes</taxon>
        <taxon>Diversisporales</taxon>
        <taxon>Acaulosporaceae</taxon>
        <taxon>Acaulospora</taxon>
    </lineage>
</organism>
<accession>A0ACA9QVK5</accession>
<feature type="non-terminal residue" evidence="1">
    <location>
        <position position="1"/>
    </location>
</feature>
<gene>
    <name evidence="1" type="ORF">ACOLOM_LOCUS13453</name>
</gene>
<dbReference type="Proteomes" id="UP000789525">
    <property type="component" value="Unassembled WGS sequence"/>
</dbReference>
<comment type="caution">
    <text evidence="1">The sequence shown here is derived from an EMBL/GenBank/DDBJ whole genome shotgun (WGS) entry which is preliminary data.</text>
</comment>